<dbReference type="EMBL" id="JBHRYC010000031">
    <property type="protein sequence ID" value="MFC3637264.1"/>
    <property type="molecule type" value="Genomic_DNA"/>
</dbReference>
<comment type="caution">
    <text evidence="2">The sequence shown here is derived from an EMBL/GenBank/DDBJ whole genome shotgun (WGS) entry which is preliminary data.</text>
</comment>
<evidence type="ECO:0000259" key="1">
    <source>
        <dbReference type="Pfam" id="PF20172"/>
    </source>
</evidence>
<evidence type="ECO:0000313" key="2">
    <source>
        <dbReference type="EMBL" id="MFC3637264.1"/>
    </source>
</evidence>
<evidence type="ECO:0000313" key="3">
    <source>
        <dbReference type="Proteomes" id="UP001595704"/>
    </source>
</evidence>
<dbReference type="InterPro" id="IPR046668">
    <property type="entry name" value="DUF6538"/>
</dbReference>
<reference evidence="3" key="1">
    <citation type="journal article" date="2019" name="Int. J. Syst. Evol. Microbiol.">
        <title>The Global Catalogue of Microorganisms (GCM) 10K type strain sequencing project: providing services to taxonomists for standard genome sequencing and annotation.</title>
        <authorList>
            <consortium name="The Broad Institute Genomics Platform"/>
            <consortium name="The Broad Institute Genome Sequencing Center for Infectious Disease"/>
            <person name="Wu L."/>
            <person name="Ma J."/>
        </authorList>
    </citation>
    <scope>NUCLEOTIDE SEQUENCE [LARGE SCALE GENOMIC DNA]</scope>
    <source>
        <strain evidence="3">KCTC 42282</strain>
    </source>
</reference>
<dbReference type="Pfam" id="PF20172">
    <property type="entry name" value="DUF6538"/>
    <property type="match status" value="1"/>
</dbReference>
<gene>
    <name evidence="2" type="ORF">ACFONL_07685</name>
</gene>
<name>A0ABV7UF16_9HYPH</name>
<dbReference type="RefSeq" id="WP_376853101.1">
    <property type="nucleotide sequence ID" value="NZ_JBHRYC010000031.1"/>
</dbReference>
<feature type="domain" description="DUF6538" evidence="1">
    <location>
        <begin position="7"/>
        <end position="40"/>
    </location>
</feature>
<protein>
    <submittedName>
        <fullName evidence="2">DUF6538 domain-containing protein</fullName>
    </submittedName>
</protein>
<organism evidence="2 3">
    <name type="scientific">Camelimonas fluminis</name>
    <dbReference type="NCBI Taxonomy" id="1576911"/>
    <lineage>
        <taxon>Bacteria</taxon>
        <taxon>Pseudomonadati</taxon>
        <taxon>Pseudomonadota</taxon>
        <taxon>Alphaproteobacteria</taxon>
        <taxon>Hyphomicrobiales</taxon>
        <taxon>Chelatococcaceae</taxon>
        <taxon>Camelimonas</taxon>
    </lineage>
</organism>
<sequence>MPRLPEHLQLRGLIYWVRTPDDLRPIVEKLEVRRSLATSDSPRPSVECV</sequence>
<keyword evidence="3" id="KW-1185">Reference proteome</keyword>
<proteinExistence type="predicted"/>
<accession>A0ABV7UF16</accession>
<dbReference type="Proteomes" id="UP001595704">
    <property type="component" value="Unassembled WGS sequence"/>
</dbReference>